<dbReference type="Proteomes" id="UP001147760">
    <property type="component" value="Unassembled WGS sequence"/>
</dbReference>
<organism evidence="1 3">
    <name type="scientific">Penicillium desertorum</name>
    <dbReference type="NCBI Taxonomy" id="1303715"/>
    <lineage>
        <taxon>Eukaryota</taxon>
        <taxon>Fungi</taxon>
        <taxon>Dikarya</taxon>
        <taxon>Ascomycota</taxon>
        <taxon>Pezizomycotina</taxon>
        <taxon>Eurotiomycetes</taxon>
        <taxon>Eurotiomycetidae</taxon>
        <taxon>Eurotiales</taxon>
        <taxon>Aspergillaceae</taxon>
        <taxon>Penicillium</taxon>
    </lineage>
</organism>
<evidence type="ECO:0000313" key="3">
    <source>
        <dbReference type="Proteomes" id="UP001147760"/>
    </source>
</evidence>
<dbReference type="OrthoDB" id="4424523at2759"/>
<evidence type="ECO:0000313" key="2">
    <source>
        <dbReference type="EMBL" id="KAJ5466522.1"/>
    </source>
</evidence>
<dbReference type="EMBL" id="JAPWDO010000006">
    <property type="protein sequence ID" value="KAJ5466522.1"/>
    <property type="molecule type" value="Genomic_DNA"/>
</dbReference>
<proteinExistence type="predicted"/>
<name>A0A9W9WH68_9EURO</name>
<keyword evidence="3" id="KW-1185">Reference proteome</keyword>
<dbReference type="EMBL" id="JAPWDO010000008">
    <property type="protein sequence ID" value="KAJ5459490.1"/>
    <property type="molecule type" value="Genomic_DNA"/>
</dbReference>
<comment type="caution">
    <text evidence="1">The sequence shown here is derived from an EMBL/GenBank/DDBJ whole genome shotgun (WGS) entry which is preliminary data.</text>
</comment>
<dbReference type="AlphaFoldDB" id="A0A9W9WH68"/>
<evidence type="ECO:0000313" key="1">
    <source>
        <dbReference type="EMBL" id="KAJ5459490.1"/>
    </source>
</evidence>
<reference evidence="1" key="1">
    <citation type="submission" date="2022-12" db="EMBL/GenBank/DDBJ databases">
        <authorList>
            <person name="Petersen C."/>
        </authorList>
    </citation>
    <scope>NUCLEOTIDE SEQUENCE</scope>
    <source>
        <strain evidence="1">IBT 17660</strain>
    </source>
</reference>
<gene>
    <name evidence="2" type="ORF">N7530_010309</name>
    <name evidence="1" type="ORF">N7530_011434</name>
</gene>
<reference evidence="1" key="2">
    <citation type="journal article" date="2023" name="IMA Fungus">
        <title>Comparative genomic study of the Penicillium genus elucidates a diverse pangenome and 15 lateral gene transfer events.</title>
        <authorList>
            <person name="Petersen C."/>
            <person name="Sorensen T."/>
            <person name="Nielsen M.R."/>
            <person name="Sondergaard T.E."/>
            <person name="Sorensen J.L."/>
            <person name="Fitzpatrick D.A."/>
            <person name="Frisvad J.C."/>
            <person name="Nielsen K.L."/>
        </authorList>
    </citation>
    <scope>NUCLEOTIDE SEQUENCE</scope>
    <source>
        <strain evidence="1">IBT 17660</strain>
    </source>
</reference>
<sequence length="93" mass="10618">MARFLQSVIDYLKSSNGLDMLEGFTLTAFKDPLFDSTTTAILRTYFRNRLGGARVYLKVGPGYYNVNREPEVNKDSNKVVDLDKELEPLEGYM</sequence>
<accession>A0A9W9WH68</accession>
<protein>
    <submittedName>
        <fullName evidence="1">Uncharacterized protein</fullName>
    </submittedName>
</protein>